<dbReference type="Gene3D" id="1.20.58.200">
    <property type="entry name" value="Translin, domain 2"/>
    <property type="match status" value="1"/>
</dbReference>
<accession>A0A310SS31</accession>
<dbReference type="Gene3D" id="1.20.58.190">
    <property type="entry name" value="Translin, domain 1"/>
    <property type="match status" value="1"/>
</dbReference>
<proteinExistence type="inferred from homology"/>
<dbReference type="GO" id="GO:0005737">
    <property type="term" value="C:cytoplasm"/>
    <property type="evidence" value="ECO:0007669"/>
    <property type="project" value="UniProtKB-SubCell"/>
</dbReference>
<dbReference type="GO" id="GO:0046872">
    <property type="term" value="F:metal ion binding"/>
    <property type="evidence" value="ECO:0007669"/>
    <property type="project" value="UniProtKB-KW"/>
</dbReference>
<feature type="binding site" evidence="6">
    <location>
        <position position="189"/>
    </location>
    <ligand>
        <name>Mg(2+)</name>
        <dbReference type="ChEBI" id="CHEBI:18420"/>
    </ligand>
</feature>
<dbReference type="SUPFAM" id="SSF74784">
    <property type="entry name" value="Translin"/>
    <property type="match status" value="1"/>
</dbReference>
<dbReference type="PANTHER" id="PTHR10741">
    <property type="entry name" value="TRANSLIN AND TRANSLIN ASSOCIATED PROTEIN X"/>
    <property type="match status" value="1"/>
</dbReference>
<evidence type="ECO:0000256" key="3">
    <source>
        <dbReference type="ARBA" id="ARBA00005902"/>
    </source>
</evidence>
<dbReference type="InterPro" id="IPR002848">
    <property type="entry name" value="Translin_fam"/>
</dbReference>
<dbReference type="GO" id="GO:0043565">
    <property type="term" value="F:sequence-specific DNA binding"/>
    <property type="evidence" value="ECO:0007669"/>
    <property type="project" value="InterPro"/>
</dbReference>
<sequence length="280" mass="32646">MSQSRGDRKNRGRHRCNKKINIGDKRKEVVESIDENNLILKQFQAYAIELDDKHDRFERIVKINRDINIESKRIIFLLHTLDKKNKQDSILYEAESRLQNVAQNLFKGIAQELENHCPYLYSNAYHAGLEEYIEAVTFYQYLNNCDVGNLEEIQKALTYTIPEKSEIKTIEILITPFKYVLGIADLTGELMRQCINNLGTGDRVSCYETCNFVRCMYKGFLGCGHMSHRGINRKIFTLKQSLHKIENVCYTIKVRGSEIPNLSLVDVATEEENDERYKNY</sequence>
<organism evidence="7 8">
    <name type="scientific">Eufriesea mexicana</name>
    <dbReference type="NCBI Taxonomy" id="516756"/>
    <lineage>
        <taxon>Eukaryota</taxon>
        <taxon>Metazoa</taxon>
        <taxon>Ecdysozoa</taxon>
        <taxon>Arthropoda</taxon>
        <taxon>Hexapoda</taxon>
        <taxon>Insecta</taxon>
        <taxon>Pterygota</taxon>
        <taxon>Neoptera</taxon>
        <taxon>Endopterygota</taxon>
        <taxon>Hymenoptera</taxon>
        <taxon>Apocrita</taxon>
        <taxon>Aculeata</taxon>
        <taxon>Apoidea</taxon>
        <taxon>Anthophila</taxon>
        <taxon>Apidae</taxon>
        <taxon>Eufriesea</taxon>
    </lineage>
</organism>
<comment type="subcellular location">
    <subcellularLocation>
        <location evidence="2">Cytoplasm</location>
    </subcellularLocation>
    <subcellularLocation>
        <location evidence="1">Nucleus</location>
    </subcellularLocation>
</comment>
<dbReference type="CDD" id="cd14820">
    <property type="entry name" value="TRAX"/>
    <property type="match status" value="1"/>
</dbReference>
<dbReference type="InterPro" id="IPR036081">
    <property type="entry name" value="Translin_sf"/>
</dbReference>
<dbReference type="OrthoDB" id="31005at2759"/>
<comment type="similarity">
    <text evidence="3">Belongs to the translin family.</text>
</comment>
<gene>
    <name evidence="7" type="ORF">WN48_11294</name>
</gene>
<dbReference type="AlphaFoldDB" id="A0A310SS31"/>
<evidence type="ECO:0000313" key="7">
    <source>
        <dbReference type="EMBL" id="OAD58332.1"/>
    </source>
</evidence>
<evidence type="ECO:0000256" key="2">
    <source>
        <dbReference type="ARBA" id="ARBA00004496"/>
    </source>
</evidence>
<keyword evidence="5" id="KW-0539">Nucleus</keyword>
<dbReference type="EMBL" id="KQ761039">
    <property type="protein sequence ID" value="OAD58332.1"/>
    <property type="molecule type" value="Genomic_DNA"/>
</dbReference>
<keyword evidence="6" id="KW-0479">Metal-binding</keyword>
<keyword evidence="4" id="KW-0963">Cytoplasm</keyword>
<dbReference type="GO" id="GO:0005634">
    <property type="term" value="C:nucleus"/>
    <property type="evidence" value="ECO:0007669"/>
    <property type="project" value="UniProtKB-SubCell"/>
</dbReference>
<evidence type="ECO:0000256" key="5">
    <source>
        <dbReference type="ARBA" id="ARBA00023242"/>
    </source>
</evidence>
<protein>
    <submittedName>
        <fullName evidence="7">Translin-associated protein X</fullName>
    </submittedName>
</protein>
<dbReference type="InterPro" id="IPR016069">
    <property type="entry name" value="Translin_C"/>
</dbReference>
<dbReference type="Proteomes" id="UP000250275">
    <property type="component" value="Unassembled WGS sequence"/>
</dbReference>
<reference evidence="7 8" key="1">
    <citation type="submission" date="2015-07" db="EMBL/GenBank/DDBJ databases">
        <title>The genome of Eufriesea mexicana.</title>
        <authorList>
            <person name="Pan H."/>
            <person name="Kapheim K."/>
        </authorList>
    </citation>
    <scope>NUCLEOTIDE SEQUENCE [LARGE SCALE GENOMIC DNA]</scope>
    <source>
        <strain evidence="7">0111107269</strain>
        <tissue evidence="7">Whole body</tissue>
    </source>
</reference>
<evidence type="ECO:0000256" key="4">
    <source>
        <dbReference type="ARBA" id="ARBA00022490"/>
    </source>
</evidence>
<keyword evidence="8" id="KW-1185">Reference proteome</keyword>
<evidence type="ECO:0000256" key="1">
    <source>
        <dbReference type="ARBA" id="ARBA00004123"/>
    </source>
</evidence>
<evidence type="ECO:0000313" key="8">
    <source>
        <dbReference type="Proteomes" id="UP000250275"/>
    </source>
</evidence>
<dbReference type="Pfam" id="PF01997">
    <property type="entry name" value="Translin"/>
    <property type="match status" value="1"/>
</dbReference>
<dbReference type="InterPro" id="IPR016068">
    <property type="entry name" value="Translin_N"/>
</dbReference>
<feature type="binding site" evidence="6">
    <location>
        <position position="134"/>
    </location>
    <ligand>
        <name>Mg(2+)</name>
        <dbReference type="ChEBI" id="CHEBI:18420"/>
    </ligand>
</feature>
<dbReference type="FunFam" id="1.20.58.200:FF:000001">
    <property type="entry name" value="Translin-associated factor X"/>
    <property type="match status" value="1"/>
</dbReference>
<evidence type="ECO:0000256" key="6">
    <source>
        <dbReference type="PIRSR" id="PIRSR602848-1"/>
    </source>
</evidence>
<keyword evidence="6" id="KW-0460">Magnesium</keyword>
<name>A0A310SS31_9HYME</name>